<protein>
    <submittedName>
        <fullName evidence="2">Glutaredoxin-like protein, YruB-family</fullName>
    </submittedName>
</protein>
<gene>
    <name evidence="2" type="ORF">SAMN02745207_04034</name>
</gene>
<dbReference type="OrthoDB" id="9795531at2"/>
<accession>A0A1M5XYK0</accession>
<dbReference type="Proteomes" id="UP000184447">
    <property type="component" value="Unassembled WGS sequence"/>
</dbReference>
<proteinExistence type="predicted"/>
<dbReference type="InterPro" id="IPR036249">
    <property type="entry name" value="Thioredoxin-like_sf"/>
</dbReference>
<dbReference type="Pfam" id="PF00462">
    <property type="entry name" value="Glutaredoxin"/>
    <property type="match status" value="1"/>
</dbReference>
<reference evidence="2 3" key="1">
    <citation type="submission" date="2016-11" db="EMBL/GenBank/DDBJ databases">
        <authorList>
            <person name="Jaros S."/>
            <person name="Januszkiewicz K."/>
            <person name="Wedrychowicz H."/>
        </authorList>
    </citation>
    <scope>NUCLEOTIDE SEQUENCE [LARGE SCALE GENOMIC DNA]</scope>
    <source>
        <strain evidence="2 3">DSM 8605</strain>
    </source>
</reference>
<name>A0A1M5XYK0_9CLOT</name>
<dbReference type="PROSITE" id="PS51354">
    <property type="entry name" value="GLUTAREDOXIN_2"/>
    <property type="match status" value="1"/>
</dbReference>
<evidence type="ECO:0000313" key="3">
    <source>
        <dbReference type="Proteomes" id="UP000184447"/>
    </source>
</evidence>
<evidence type="ECO:0000313" key="2">
    <source>
        <dbReference type="EMBL" id="SHI04870.1"/>
    </source>
</evidence>
<keyword evidence="3" id="KW-1185">Reference proteome</keyword>
<feature type="domain" description="Glutaredoxin" evidence="1">
    <location>
        <begin position="2"/>
        <end position="61"/>
    </location>
</feature>
<dbReference type="Gene3D" id="3.40.30.10">
    <property type="entry name" value="Glutaredoxin"/>
    <property type="match status" value="1"/>
</dbReference>
<dbReference type="SUPFAM" id="SSF52833">
    <property type="entry name" value="Thioredoxin-like"/>
    <property type="match status" value="1"/>
</dbReference>
<dbReference type="InterPro" id="IPR011911">
    <property type="entry name" value="GlrX_YruB"/>
</dbReference>
<dbReference type="GO" id="GO:0045454">
    <property type="term" value="P:cell redox homeostasis"/>
    <property type="evidence" value="ECO:0007669"/>
    <property type="project" value="TreeGrafter"/>
</dbReference>
<dbReference type="NCBIfam" id="TIGR02196">
    <property type="entry name" value="GlrX_YruB"/>
    <property type="match status" value="1"/>
</dbReference>
<dbReference type="AlphaFoldDB" id="A0A1M5XYK0"/>
<dbReference type="RefSeq" id="WP_073340836.1">
    <property type="nucleotide sequence ID" value="NZ_FQXM01000042.1"/>
</dbReference>
<dbReference type="GO" id="GO:0009055">
    <property type="term" value="F:electron transfer activity"/>
    <property type="evidence" value="ECO:0007669"/>
    <property type="project" value="TreeGrafter"/>
</dbReference>
<dbReference type="InterPro" id="IPR002109">
    <property type="entry name" value="Glutaredoxin"/>
</dbReference>
<dbReference type="STRING" id="1121316.SAMN02745207_04034"/>
<dbReference type="PANTHER" id="PTHR34386">
    <property type="entry name" value="GLUTAREDOXIN"/>
    <property type="match status" value="1"/>
</dbReference>
<sequence>MIKVYSTPTCQWCVKAKKYLDSKKVAYESVDVSSDQAGAEEMIKLSGQQGVPVLNMDGRIIIGFDKAAIDEELDKA</sequence>
<dbReference type="PANTHER" id="PTHR34386:SF1">
    <property type="entry name" value="GLUTAREDOXIN-LIKE PROTEIN NRDH"/>
    <property type="match status" value="1"/>
</dbReference>
<dbReference type="CDD" id="cd02976">
    <property type="entry name" value="NrdH"/>
    <property type="match status" value="1"/>
</dbReference>
<evidence type="ECO:0000259" key="1">
    <source>
        <dbReference type="Pfam" id="PF00462"/>
    </source>
</evidence>
<dbReference type="InterPro" id="IPR051548">
    <property type="entry name" value="Grx-like_ET"/>
</dbReference>
<dbReference type="EMBL" id="FQXM01000042">
    <property type="protein sequence ID" value="SHI04870.1"/>
    <property type="molecule type" value="Genomic_DNA"/>
</dbReference>
<organism evidence="2 3">
    <name type="scientific">Clostridium grantii DSM 8605</name>
    <dbReference type="NCBI Taxonomy" id="1121316"/>
    <lineage>
        <taxon>Bacteria</taxon>
        <taxon>Bacillati</taxon>
        <taxon>Bacillota</taxon>
        <taxon>Clostridia</taxon>
        <taxon>Eubacteriales</taxon>
        <taxon>Clostridiaceae</taxon>
        <taxon>Clostridium</taxon>
    </lineage>
</organism>